<keyword evidence="8" id="KW-1185">Reference proteome</keyword>
<evidence type="ECO:0000313" key="7">
    <source>
        <dbReference type="EMBL" id="KTG26204.1"/>
    </source>
</evidence>
<evidence type="ECO:0000256" key="3">
    <source>
        <dbReference type="ARBA" id="ARBA00022989"/>
    </source>
</evidence>
<dbReference type="AlphaFoldDB" id="A0A0W1SIW6"/>
<evidence type="ECO:0000256" key="5">
    <source>
        <dbReference type="SAM" id="Phobius"/>
    </source>
</evidence>
<dbReference type="OrthoDB" id="116519at2157"/>
<keyword evidence="2 5" id="KW-0812">Transmembrane</keyword>
<accession>A0A0W1SIW6</accession>
<feature type="transmembrane region" description="Helical" evidence="5">
    <location>
        <begin position="146"/>
        <end position="170"/>
    </location>
</feature>
<feature type="domain" description="Yip1" evidence="6">
    <location>
        <begin position="8"/>
        <end position="242"/>
    </location>
</feature>
<dbReference type="RefSeq" id="WP_058572550.1">
    <property type="nucleotide sequence ID" value="NZ_LOPV01000246.1"/>
</dbReference>
<protein>
    <recommendedName>
        <fullName evidence="6">Yip1 domain-containing protein</fullName>
    </recommendedName>
</protein>
<dbReference type="GO" id="GO:0016020">
    <property type="term" value="C:membrane"/>
    <property type="evidence" value="ECO:0007669"/>
    <property type="project" value="UniProtKB-SubCell"/>
</dbReference>
<evidence type="ECO:0000256" key="2">
    <source>
        <dbReference type="ARBA" id="ARBA00022692"/>
    </source>
</evidence>
<dbReference type="InterPro" id="IPR006977">
    <property type="entry name" value="Yip1_dom"/>
</dbReference>
<evidence type="ECO:0000313" key="8">
    <source>
        <dbReference type="Proteomes" id="UP000053157"/>
    </source>
</evidence>
<comment type="subcellular location">
    <subcellularLocation>
        <location evidence="1">Membrane</location>
        <topology evidence="1">Multi-pass membrane protein</topology>
    </subcellularLocation>
</comment>
<dbReference type="Pfam" id="PF04893">
    <property type="entry name" value="Yip1"/>
    <property type="match status" value="1"/>
</dbReference>
<feature type="transmembrane region" description="Helical" evidence="5">
    <location>
        <begin position="110"/>
        <end position="134"/>
    </location>
</feature>
<reference evidence="7 8" key="1">
    <citation type="submission" date="2015-12" db="EMBL/GenBank/DDBJ databases">
        <title>Haloferax profundi sp. nov. isolated from the Discovery deep brine-seawater interface in the Red Sea.</title>
        <authorList>
            <person name="Zhang G."/>
            <person name="Stingl U."/>
            <person name="Rashid M."/>
        </authorList>
    </citation>
    <scope>NUCLEOTIDE SEQUENCE [LARGE SCALE GENOMIC DNA]</scope>
    <source>
        <strain evidence="7 8">SB29</strain>
    </source>
</reference>
<evidence type="ECO:0000259" key="6">
    <source>
        <dbReference type="Pfam" id="PF04893"/>
    </source>
</evidence>
<evidence type="ECO:0000256" key="1">
    <source>
        <dbReference type="ARBA" id="ARBA00004141"/>
    </source>
</evidence>
<evidence type="ECO:0000256" key="4">
    <source>
        <dbReference type="ARBA" id="ARBA00023136"/>
    </source>
</evidence>
<sequence>MAGPRTPLFEPREYFDSKAQPFDFGRVLVVVALLSILLAVGVGGILWTFTQQLDQQVSVENPDHFPEWSCEQYEDGGAFDDMSAPDGCDPSVPETIDRRLGDLVWQELSWVPWAMLLFVPLGWVFQAALLHVGSSLVGGSGRFTDTLVVAGWGMVPSTLRLLAVGSFLVYQLSRVTLPADPEGAVSAMQASLSGLGLLTGAVTLLVVAWATYVRTYGLARGRDVDVGDAALVTVGLSVVGLVFELL</sequence>
<organism evidence="7 8">
    <name type="scientific">Haloferax profundi</name>
    <dbReference type="NCBI Taxonomy" id="1544718"/>
    <lineage>
        <taxon>Archaea</taxon>
        <taxon>Methanobacteriati</taxon>
        <taxon>Methanobacteriota</taxon>
        <taxon>Stenosarchaea group</taxon>
        <taxon>Halobacteria</taxon>
        <taxon>Halobacteriales</taxon>
        <taxon>Haloferacaceae</taxon>
        <taxon>Haloferax</taxon>
    </lineage>
</organism>
<comment type="caution">
    <text evidence="7">The sequence shown here is derived from an EMBL/GenBank/DDBJ whole genome shotgun (WGS) entry which is preliminary data.</text>
</comment>
<gene>
    <name evidence="7" type="ORF">AUR66_00835</name>
</gene>
<proteinExistence type="predicted"/>
<feature type="transmembrane region" description="Helical" evidence="5">
    <location>
        <begin position="224"/>
        <end position="243"/>
    </location>
</feature>
<dbReference type="Proteomes" id="UP000053157">
    <property type="component" value="Unassembled WGS sequence"/>
</dbReference>
<feature type="transmembrane region" description="Helical" evidence="5">
    <location>
        <begin position="190"/>
        <end position="212"/>
    </location>
</feature>
<keyword evidence="4 5" id="KW-0472">Membrane</keyword>
<feature type="transmembrane region" description="Helical" evidence="5">
    <location>
        <begin position="27"/>
        <end position="49"/>
    </location>
</feature>
<keyword evidence="3 5" id="KW-1133">Transmembrane helix</keyword>
<name>A0A0W1SIW6_9EURY</name>
<dbReference type="EMBL" id="LOPV01000246">
    <property type="protein sequence ID" value="KTG26204.1"/>
    <property type="molecule type" value="Genomic_DNA"/>
</dbReference>